<proteinExistence type="predicted"/>
<organism evidence="2">
    <name type="scientific">uncultured virus</name>
    <dbReference type="NCBI Taxonomy" id="340016"/>
    <lineage>
        <taxon>Viruses</taxon>
        <taxon>environmental samples</taxon>
    </lineage>
</organism>
<dbReference type="SMART" id="SM00883">
    <property type="entry name" value="Cpn10"/>
    <property type="match status" value="1"/>
</dbReference>
<dbReference type="Gene3D" id="2.30.33.40">
    <property type="entry name" value="GroES chaperonin"/>
    <property type="match status" value="1"/>
</dbReference>
<name>A0A221S362_9VIRU</name>
<accession>A0A221S362</accession>
<reference evidence="2" key="1">
    <citation type="submission" date="2016-03" db="EMBL/GenBank/DDBJ databases">
        <title>Novel chaperonins are prevalent in the virioplankton and link to viral biology and ecology.</title>
        <authorList>
            <person name="Marine R.L."/>
            <person name="Nasko D.J."/>
            <person name="Polson S.W."/>
            <person name="Wommack K.E."/>
        </authorList>
    </citation>
    <scope>NUCLEOTIDE SEQUENCE</scope>
</reference>
<dbReference type="Pfam" id="PF00166">
    <property type="entry name" value="Cpn10"/>
    <property type="match status" value="1"/>
</dbReference>
<dbReference type="InterPro" id="IPR037124">
    <property type="entry name" value="Chaperonin_GroES_sf"/>
</dbReference>
<dbReference type="PRINTS" id="PR00297">
    <property type="entry name" value="CHAPERONIN10"/>
</dbReference>
<gene>
    <name evidence="2" type="primary">groES</name>
</gene>
<keyword evidence="1" id="KW-0143">Chaperone</keyword>
<evidence type="ECO:0000256" key="1">
    <source>
        <dbReference type="ARBA" id="ARBA00023186"/>
    </source>
</evidence>
<dbReference type="SUPFAM" id="SSF50129">
    <property type="entry name" value="GroES-like"/>
    <property type="match status" value="1"/>
</dbReference>
<dbReference type="GO" id="GO:0044183">
    <property type="term" value="F:protein folding chaperone"/>
    <property type="evidence" value="ECO:0007669"/>
    <property type="project" value="InterPro"/>
</dbReference>
<dbReference type="CDD" id="cd00320">
    <property type="entry name" value="cpn10"/>
    <property type="match status" value="1"/>
</dbReference>
<sequence>MIPIGKNIIIKAIEQEIETESGLLLSAQDNNQLRYKKALVIKSGTDVSVIKDGDTIYYDKHAGHTMMLNDQQYTLILERDVVLVGE</sequence>
<dbReference type="EMBL" id="KU970772">
    <property type="protein sequence ID" value="ASN63366.1"/>
    <property type="molecule type" value="Genomic_DNA"/>
</dbReference>
<dbReference type="EMBL" id="KU970794">
    <property type="protein sequence ID" value="ASN63388.1"/>
    <property type="molecule type" value="Genomic_DNA"/>
</dbReference>
<dbReference type="InterPro" id="IPR020818">
    <property type="entry name" value="Chaperonin_GroES"/>
</dbReference>
<evidence type="ECO:0000313" key="2">
    <source>
        <dbReference type="EMBL" id="ASN63366.1"/>
    </source>
</evidence>
<protein>
    <submittedName>
        <fullName evidence="2">Co-chaperonin GroES</fullName>
    </submittedName>
</protein>
<dbReference type="GO" id="GO:0005524">
    <property type="term" value="F:ATP binding"/>
    <property type="evidence" value="ECO:0007669"/>
    <property type="project" value="InterPro"/>
</dbReference>
<dbReference type="InterPro" id="IPR011032">
    <property type="entry name" value="GroES-like_sf"/>
</dbReference>